<keyword evidence="6" id="KW-1185">Reference proteome</keyword>
<dbReference type="OrthoDB" id="196165at2759"/>
<feature type="compositionally biased region" description="Polar residues" evidence="3">
    <location>
        <begin position="649"/>
        <end position="661"/>
    </location>
</feature>
<evidence type="ECO:0000256" key="2">
    <source>
        <dbReference type="PROSITE-ProRule" id="PRU00192"/>
    </source>
</evidence>
<feature type="compositionally biased region" description="Low complexity" evidence="3">
    <location>
        <begin position="287"/>
        <end position="306"/>
    </location>
</feature>
<dbReference type="OMA" id="MTRPHII"/>
<dbReference type="GO" id="GO:0015630">
    <property type="term" value="C:microtubule cytoskeleton"/>
    <property type="evidence" value="ECO:0007669"/>
    <property type="project" value="TreeGrafter"/>
</dbReference>
<feature type="compositionally biased region" description="Polar residues" evidence="3">
    <location>
        <begin position="763"/>
        <end position="781"/>
    </location>
</feature>
<dbReference type="PANTHER" id="PTHR47775:SF1">
    <property type="entry name" value="BUD SITE SELECTION PROTEIN 14"/>
    <property type="match status" value="1"/>
</dbReference>
<feature type="region of interest" description="Disordered" evidence="3">
    <location>
        <begin position="718"/>
        <end position="974"/>
    </location>
</feature>
<dbReference type="HOGENOM" id="CLU_010627_0_0_1"/>
<evidence type="ECO:0000259" key="4">
    <source>
        <dbReference type="PROSITE" id="PS50002"/>
    </source>
</evidence>
<reference evidence="5 6" key="1">
    <citation type="journal article" date="2014" name="BMC Genomics">
        <title>Genome sequencing of four Aureobasidium pullulans varieties: biotechnological potential, stress tolerance, and description of new species.</title>
        <authorList>
            <person name="Gostin Ar C."/>
            <person name="Ohm R.A."/>
            <person name="Kogej T."/>
            <person name="Sonjak S."/>
            <person name="Turk M."/>
            <person name="Zajc J."/>
            <person name="Zalar P."/>
            <person name="Grube M."/>
            <person name="Sun H."/>
            <person name="Han J."/>
            <person name="Sharma A."/>
            <person name="Chiniquy J."/>
            <person name="Ngan C.Y."/>
            <person name="Lipzen A."/>
            <person name="Barry K."/>
            <person name="Grigoriev I.V."/>
            <person name="Gunde-Cimerman N."/>
        </authorList>
    </citation>
    <scope>NUCLEOTIDE SEQUENCE [LARGE SCALE GENOMIC DNA]</scope>
    <source>
        <strain evidence="5 6">EXF-2481</strain>
    </source>
</reference>
<dbReference type="RefSeq" id="XP_013344499.1">
    <property type="nucleotide sequence ID" value="XM_013489045.1"/>
</dbReference>
<keyword evidence="1 2" id="KW-0728">SH3 domain</keyword>
<name>A0A074YPS0_AURSE</name>
<feature type="domain" description="SH3" evidence="4">
    <location>
        <begin position="343"/>
        <end position="404"/>
    </location>
</feature>
<dbReference type="PANTHER" id="PTHR47775">
    <property type="entry name" value="BUD SITE SELECTION PROTEIN 14"/>
    <property type="match status" value="1"/>
</dbReference>
<dbReference type="InterPro" id="IPR036028">
    <property type="entry name" value="SH3-like_dom_sf"/>
</dbReference>
<organism evidence="5 6">
    <name type="scientific">Aureobasidium subglaciale (strain EXF-2481)</name>
    <name type="common">Aureobasidium pullulans var. subglaciale</name>
    <dbReference type="NCBI Taxonomy" id="1043005"/>
    <lineage>
        <taxon>Eukaryota</taxon>
        <taxon>Fungi</taxon>
        <taxon>Dikarya</taxon>
        <taxon>Ascomycota</taxon>
        <taxon>Pezizomycotina</taxon>
        <taxon>Dothideomycetes</taxon>
        <taxon>Dothideomycetidae</taxon>
        <taxon>Dothideales</taxon>
        <taxon>Saccotheciaceae</taxon>
        <taxon>Aureobasidium</taxon>
    </lineage>
</organism>
<dbReference type="STRING" id="1043005.A0A074YPS0"/>
<dbReference type="GO" id="GO:0051286">
    <property type="term" value="C:cell tip"/>
    <property type="evidence" value="ECO:0007669"/>
    <property type="project" value="TreeGrafter"/>
</dbReference>
<dbReference type="GeneID" id="25363795"/>
<feature type="compositionally biased region" description="Acidic residues" evidence="3">
    <location>
        <begin position="87"/>
        <end position="99"/>
    </location>
</feature>
<dbReference type="Gene3D" id="2.30.30.40">
    <property type="entry name" value="SH3 Domains"/>
    <property type="match status" value="1"/>
</dbReference>
<feature type="compositionally biased region" description="Basic and acidic residues" evidence="3">
    <location>
        <begin position="784"/>
        <end position="793"/>
    </location>
</feature>
<evidence type="ECO:0000313" key="6">
    <source>
        <dbReference type="Proteomes" id="UP000030641"/>
    </source>
</evidence>
<dbReference type="GO" id="GO:0008104">
    <property type="term" value="P:intracellular protein localization"/>
    <property type="evidence" value="ECO:0007669"/>
    <property type="project" value="TreeGrafter"/>
</dbReference>
<dbReference type="SMART" id="SM00326">
    <property type="entry name" value="SH3"/>
    <property type="match status" value="1"/>
</dbReference>
<feature type="region of interest" description="Disordered" evidence="3">
    <location>
        <begin position="456"/>
        <end position="688"/>
    </location>
</feature>
<evidence type="ECO:0000313" key="5">
    <source>
        <dbReference type="EMBL" id="KEQ96067.1"/>
    </source>
</evidence>
<dbReference type="SUPFAM" id="SSF50044">
    <property type="entry name" value="SH3-domain"/>
    <property type="match status" value="1"/>
</dbReference>
<feature type="compositionally biased region" description="Polar residues" evidence="3">
    <location>
        <begin position="123"/>
        <end position="135"/>
    </location>
</feature>
<feature type="compositionally biased region" description="Polar residues" evidence="3">
    <location>
        <begin position="909"/>
        <end position="925"/>
    </location>
</feature>
<feature type="compositionally biased region" description="Basic residues" evidence="3">
    <location>
        <begin position="432"/>
        <end position="441"/>
    </location>
</feature>
<feature type="region of interest" description="Disordered" evidence="3">
    <location>
        <begin position="267"/>
        <end position="320"/>
    </location>
</feature>
<feature type="region of interest" description="Disordered" evidence="3">
    <location>
        <begin position="196"/>
        <end position="246"/>
    </location>
</feature>
<proteinExistence type="predicted"/>
<feature type="compositionally biased region" description="Low complexity" evidence="3">
    <location>
        <begin position="718"/>
        <end position="728"/>
    </location>
</feature>
<feature type="compositionally biased region" description="Basic and acidic residues" evidence="3">
    <location>
        <begin position="632"/>
        <end position="646"/>
    </location>
</feature>
<evidence type="ECO:0000256" key="3">
    <source>
        <dbReference type="SAM" id="MobiDB-lite"/>
    </source>
</evidence>
<accession>A0A074YPS0</accession>
<dbReference type="InterPro" id="IPR053039">
    <property type="entry name" value="Polarity_Bud-Selection_Reg"/>
</dbReference>
<dbReference type="EMBL" id="KL584757">
    <property type="protein sequence ID" value="KEQ96067.1"/>
    <property type="molecule type" value="Genomic_DNA"/>
</dbReference>
<feature type="compositionally biased region" description="Basic and acidic residues" evidence="3">
    <location>
        <begin position="816"/>
        <end position="827"/>
    </location>
</feature>
<dbReference type="InParanoid" id="A0A074YPS0"/>
<feature type="compositionally biased region" description="Polar residues" evidence="3">
    <location>
        <begin position="488"/>
        <end position="503"/>
    </location>
</feature>
<dbReference type="FunFam" id="2.30.30.40:FF:000035">
    <property type="entry name" value="SH3 domain containing protein"/>
    <property type="match status" value="1"/>
</dbReference>
<feature type="compositionally biased region" description="Polar residues" evidence="3">
    <location>
        <begin position="13"/>
        <end position="22"/>
    </location>
</feature>
<feature type="compositionally biased region" description="Acidic residues" evidence="3">
    <location>
        <begin position="307"/>
        <end position="318"/>
    </location>
</feature>
<feature type="region of interest" description="Disordered" evidence="3">
    <location>
        <begin position="421"/>
        <end position="441"/>
    </location>
</feature>
<dbReference type="AlphaFoldDB" id="A0A074YPS0"/>
<protein>
    <recommendedName>
        <fullName evidence="4">SH3 domain-containing protein</fullName>
    </recommendedName>
</protein>
<feature type="compositionally biased region" description="Low complexity" evidence="3">
    <location>
        <begin position="958"/>
        <end position="973"/>
    </location>
</feature>
<dbReference type="PROSITE" id="PS50002">
    <property type="entry name" value="SH3"/>
    <property type="match status" value="1"/>
</dbReference>
<evidence type="ECO:0000256" key="1">
    <source>
        <dbReference type="ARBA" id="ARBA00022443"/>
    </source>
</evidence>
<dbReference type="Proteomes" id="UP000030641">
    <property type="component" value="Unassembled WGS sequence"/>
</dbReference>
<feature type="compositionally biased region" description="Basic and acidic residues" evidence="3">
    <location>
        <begin position="35"/>
        <end position="68"/>
    </location>
</feature>
<dbReference type="GO" id="GO:0030950">
    <property type="term" value="P:establishment or maintenance of actin cytoskeleton polarity"/>
    <property type="evidence" value="ECO:0007669"/>
    <property type="project" value="TreeGrafter"/>
</dbReference>
<dbReference type="InterPro" id="IPR001452">
    <property type="entry name" value="SH3_domain"/>
</dbReference>
<feature type="compositionally biased region" description="Polar residues" evidence="3">
    <location>
        <begin position="942"/>
        <end position="957"/>
    </location>
</feature>
<feature type="compositionally biased region" description="Acidic residues" evidence="3">
    <location>
        <begin position="456"/>
        <end position="468"/>
    </location>
</feature>
<feature type="compositionally biased region" description="Low complexity" evidence="3">
    <location>
        <begin position="579"/>
        <end position="602"/>
    </location>
</feature>
<feature type="compositionally biased region" description="Basic and acidic residues" evidence="3">
    <location>
        <begin position="853"/>
        <end position="865"/>
    </location>
</feature>
<gene>
    <name evidence="5" type="ORF">AUEXF2481DRAFT_28779</name>
</gene>
<feature type="region of interest" description="Disordered" evidence="3">
    <location>
        <begin position="1"/>
        <end position="149"/>
    </location>
</feature>
<sequence length="1054" mass="114867">MTRPGLVRADTIDLQNQDAPTTQDHHSHSLQPSDLGKHQASEIRHVRAERHEEEEHLHDAWSRAHDDVEVNELTDDQLQAHNHENGDSTDDDDLDDDMLDDRISSSPSIDDGAYPDSSAWPPRSSSLTPPRQTLNCEAIDSPDSSPFVVTPAHLPLLVKSGADDVASPAESLHSSSPFLHSPKHLPLSASPLFSRHHHAGEYPGGYPNVNGHNQHTDNYDIDDFYMDQTGPQDEYSGIHKVSSHNLSHKSVEDLTAILEEDDEDQVHMSNLHPGPASNEMPGTRTGSPSSWSTFSDASAASSSQQNENDDDNDDDDLDVSFHSDDRFVDSGWGGECLRETEDIDFDFVYALHTFVATVEGQANAGKGDTMVLLDDSNSYWWLVRIVKDNSIGYLPAEHIETPTERLARLNKHRNVDLSAAMLGDSAENSKNPLKKAMKRRKAKTVQFTAPTFVEASDYDYSSDEEDGLMPEPLYGNGGQQGQDDDSKSANQDKSTGTDITTTVVEVGRADTPDLASPGSDIKAPAEEPLSSPALVDKTEAAPLKSSRKGTPRNADSFLKDDGAEPLKISLTPNLLRDNSNGSRSLESTSSSMEGLEKSASPPDKSKDDKKKKEKKPGMLSGLFKSKKKDKRNKNSVDEDSDIEKLSTELARQSTSSDSNKGSPAERSAQFPAPEQKSKGKLQKPQAGNASLVNTAPVVSAPVQAPVLAPAPLVVQPTAQQPMATPAQQRPRDDYPQTSFVAELEGSTVDAPTQRSVEMRPQETRTPSETLLGSHTLSSITNKIRHTDSQESIKPKKAKKAKARVELDDFDEISEEEDHKETQVKELDGSPSDAFMHGTETVHIPVSLEDSSSPDDHDPNEERRDDESSEMTSSSSMIDTPKASLEGTREEDKHIQKVPSSVTTDDDQTPLASKRQSIVTSGVSTPQQPPLNPPIRRAPSPPQRASSTTPSNGSSIRMSPSPASTRSPASTAGTLNTWSDASLRAWLDGAENDVRDMLVIIHDKSSVVPVARDHPLMANLFTDESRRLAGLQDELDGLLGNWLARKKSVREVATT</sequence>